<keyword evidence="2" id="KW-1185">Reference proteome</keyword>
<comment type="caution">
    <text evidence="1">The sequence shown here is derived from an EMBL/GenBank/DDBJ whole genome shotgun (WGS) entry which is preliminary data.</text>
</comment>
<evidence type="ECO:0000313" key="2">
    <source>
        <dbReference type="Proteomes" id="UP000615989"/>
    </source>
</evidence>
<organism evidence="1 2">
    <name type="scientific">Aromatoleum anaerobium</name>
    <dbReference type="NCBI Taxonomy" id="182180"/>
    <lineage>
        <taxon>Bacteria</taxon>
        <taxon>Pseudomonadati</taxon>
        <taxon>Pseudomonadota</taxon>
        <taxon>Betaproteobacteria</taxon>
        <taxon>Rhodocyclales</taxon>
        <taxon>Rhodocyclaceae</taxon>
        <taxon>Aromatoleum</taxon>
    </lineage>
</organism>
<proteinExistence type="predicted"/>
<name>A0ABX1PQQ6_9RHOO</name>
<dbReference type="Proteomes" id="UP000615989">
    <property type="component" value="Unassembled WGS sequence"/>
</dbReference>
<dbReference type="InterPro" id="IPR031856">
    <property type="entry name" value="YdaS_toxin-like"/>
</dbReference>
<accession>A0ABX1PQQ6</accession>
<dbReference type="Gene3D" id="1.10.260.40">
    <property type="entry name" value="lambda repressor-like DNA-binding domains"/>
    <property type="match status" value="1"/>
</dbReference>
<dbReference type="EMBL" id="WTVG01000112">
    <property type="protein sequence ID" value="NMG26954.1"/>
    <property type="molecule type" value="Genomic_DNA"/>
</dbReference>
<protein>
    <submittedName>
        <fullName evidence="1">Uncharacterized protein</fullName>
    </submittedName>
</protein>
<dbReference type="Pfam" id="PF15943">
    <property type="entry name" value="YdaS_toxin"/>
    <property type="match status" value="1"/>
</dbReference>
<dbReference type="InterPro" id="IPR010982">
    <property type="entry name" value="Lambda_DNA-bd_dom_sf"/>
</dbReference>
<reference evidence="1" key="1">
    <citation type="submission" date="2019-12" db="EMBL/GenBank/DDBJ databases">
        <title>Comparative genomics gives insights into the taxonomy of the Azoarcus-Aromatoleum group and reveals separate origins of nif in the plant-associated Azoarcus and non-plant-associated Aromatoleum sub-groups.</title>
        <authorList>
            <person name="Lafos M."/>
            <person name="Maluk M."/>
            <person name="Batista M."/>
            <person name="Junghare M."/>
            <person name="Carmona M."/>
            <person name="Faoro H."/>
            <person name="Cruz L.M."/>
            <person name="Battistoni F."/>
            <person name="De Souza E."/>
            <person name="Pedrosa F."/>
            <person name="Chen W.-M."/>
            <person name="Poole P.S."/>
            <person name="Dixon R.A."/>
            <person name="James E.K."/>
        </authorList>
    </citation>
    <scope>NUCLEOTIDE SEQUENCE</scope>
    <source>
        <strain evidence="1">LuFRes1</strain>
    </source>
</reference>
<evidence type="ECO:0000313" key="1">
    <source>
        <dbReference type="EMBL" id="NMG26954.1"/>
    </source>
</evidence>
<dbReference type="RefSeq" id="WP_169120505.1">
    <property type="nucleotide sequence ID" value="NZ_WTVG02000039.1"/>
</dbReference>
<sequence length="64" mass="7131">MDANETSRIIAAVGGDAAFARLLGLKASQQRINNWKRRGIPADVVVANYELIQRLRAEYTQESN</sequence>
<gene>
    <name evidence="1" type="ORF">GO606_20060</name>
</gene>